<dbReference type="Pfam" id="PF04282">
    <property type="entry name" value="DUF438"/>
    <property type="match status" value="1"/>
</dbReference>
<dbReference type="InterPro" id="IPR007380">
    <property type="entry name" value="DUF438"/>
</dbReference>
<organism evidence="3 4">
    <name type="scientific">Mesoterricola sediminis</name>
    <dbReference type="NCBI Taxonomy" id="2927980"/>
    <lineage>
        <taxon>Bacteria</taxon>
        <taxon>Pseudomonadati</taxon>
        <taxon>Acidobacteriota</taxon>
        <taxon>Holophagae</taxon>
        <taxon>Holophagales</taxon>
        <taxon>Holophagaceae</taxon>
        <taxon>Mesoterricola</taxon>
    </lineage>
</organism>
<protein>
    <recommendedName>
        <fullName evidence="5">DUF438 domain-containing protein</fullName>
    </recommendedName>
</protein>
<dbReference type="RefSeq" id="WP_316410338.1">
    <property type="nucleotide sequence ID" value="NZ_AP027081.1"/>
</dbReference>
<feature type="domain" description="DUF438" evidence="2">
    <location>
        <begin position="15"/>
        <end position="77"/>
    </location>
</feature>
<evidence type="ECO:0000259" key="1">
    <source>
        <dbReference type="Pfam" id="PF01814"/>
    </source>
</evidence>
<sequence length="413" mass="45895">MSELINNQSMRIQTLKEVILHLHRGEAPEAVKERLKGLVAEVDPAEIAAMEQQLMADGMSSDEVRAMCDMHAEVLKEVSAKPCPSMPLPAGHPVHQFKAENAALLEAVAQVRKSAGALADLADRSTPTEARLALLAALQPVMDVEKHYRRKENLVFSVLERHGNTGPSKVMWGKDDEVRELLKATTQALREETLCGEELKILAASVLEPALAALEGMVYKEEHILLPMCQGLFTEEEWAEIWRQSPEYGWCLVAPGDAYRPAEAQVDTGAIRLPDAQTVAFASGTLSFQQLQALFSTLPVDLTLVDAQDRVAFFSEGPDRVFERSRAIIGRHVQNCHPPKSVHIVDRILADFRAGRQSVAEFWIQMGGKFIHIRYFALRDAGGAYLGTLEVTQDLTRLRALEGDRRLLQYEEA</sequence>
<dbReference type="InterPro" id="IPR012312">
    <property type="entry name" value="Hemerythrin-like"/>
</dbReference>
<dbReference type="AlphaFoldDB" id="A0AA48H546"/>
<dbReference type="Gene3D" id="1.20.120.520">
    <property type="entry name" value="nmb1532 protein domain like"/>
    <property type="match status" value="1"/>
</dbReference>
<evidence type="ECO:0000259" key="2">
    <source>
        <dbReference type="Pfam" id="PF04282"/>
    </source>
</evidence>
<dbReference type="GO" id="GO:0005886">
    <property type="term" value="C:plasma membrane"/>
    <property type="evidence" value="ECO:0007669"/>
    <property type="project" value="TreeGrafter"/>
</dbReference>
<dbReference type="SUPFAM" id="SSF55785">
    <property type="entry name" value="PYP-like sensor domain (PAS domain)"/>
    <property type="match status" value="1"/>
</dbReference>
<feature type="domain" description="Hemerythrin-like" evidence="1">
    <location>
        <begin position="92"/>
        <end position="229"/>
    </location>
</feature>
<dbReference type="KEGG" id="msea:METESE_25390"/>
<dbReference type="PANTHER" id="PTHR39966">
    <property type="entry name" value="BLL2471 PROTEIN-RELATED"/>
    <property type="match status" value="1"/>
</dbReference>
<evidence type="ECO:0000313" key="3">
    <source>
        <dbReference type="EMBL" id="BDU77581.1"/>
    </source>
</evidence>
<dbReference type="InterPro" id="IPR035965">
    <property type="entry name" value="PAS-like_dom_sf"/>
</dbReference>
<dbReference type="Pfam" id="PF01814">
    <property type="entry name" value="Hemerythrin"/>
    <property type="match status" value="1"/>
</dbReference>
<dbReference type="EMBL" id="AP027081">
    <property type="protein sequence ID" value="BDU77581.1"/>
    <property type="molecule type" value="Genomic_DNA"/>
</dbReference>
<dbReference type="PANTHER" id="PTHR39966:SF3">
    <property type="entry name" value="DUF438 DOMAIN-CONTAINING PROTEIN"/>
    <property type="match status" value="1"/>
</dbReference>
<evidence type="ECO:0000313" key="4">
    <source>
        <dbReference type="Proteomes" id="UP001228113"/>
    </source>
</evidence>
<reference evidence="3" key="1">
    <citation type="journal article" date="2023" name="Int. J. Syst. Evol. Microbiol.">
        <title>Mesoterricola silvestris gen. nov., sp. nov., Mesoterricola sediminis sp. nov., Geothrix oryzae sp. nov., Geothrix edaphica sp. nov., Geothrix rubra sp. nov., and Geothrix limicola sp. nov., six novel members of Acidobacteriota isolated from soils.</title>
        <authorList>
            <person name="Itoh H."/>
            <person name="Sugisawa Y."/>
            <person name="Mise K."/>
            <person name="Xu Z."/>
            <person name="Kuniyasu M."/>
            <person name="Ushijima N."/>
            <person name="Kawano K."/>
            <person name="Kobayashi E."/>
            <person name="Shiratori Y."/>
            <person name="Masuda Y."/>
            <person name="Senoo K."/>
        </authorList>
    </citation>
    <scope>NUCLEOTIDE SEQUENCE</scope>
    <source>
        <strain evidence="3">W786</strain>
    </source>
</reference>
<dbReference type="Pfam" id="PF13596">
    <property type="entry name" value="PAS_10"/>
    <property type="match status" value="1"/>
</dbReference>
<keyword evidence="4" id="KW-1185">Reference proteome</keyword>
<proteinExistence type="predicted"/>
<accession>A0AA48H546</accession>
<name>A0AA48H546_9BACT</name>
<evidence type="ECO:0008006" key="5">
    <source>
        <dbReference type="Google" id="ProtNLM"/>
    </source>
</evidence>
<gene>
    <name evidence="3" type="ORF">METESE_25390</name>
</gene>
<dbReference type="Gene3D" id="3.30.450.20">
    <property type="entry name" value="PAS domain"/>
    <property type="match status" value="1"/>
</dbReference>
<dbReference type="Proteomes" id="UP001228113">
    <property type="component" value="Chromosome"/>
</dbReference>